<proteinExistence type="inferred from homology"/>
<evidence type="ECO:0000256" key="7">
    <source>
        <dbReference type="ARBA" id="ARBA00022676"/>
    </source>
</evidence>
<feature type="transmembrane region" description="Helical" evidence="21">
    <location>
        <begin position="436"/>
        <end position="454"/>
    </location>
</feature>
<feature type="transmembrane region" description="Helical" evidence="21">
    <location>
        <begin position="348"/>
        <end position="369"/>
    </location>
</feature>
<dbReference type="PANTHER" id="PTHR13872:SF1">
    <property type="entry name" value="DOLICHYL-DIPHOSPHOOLIGOSACCHARIDE--PROTEIN GLYCOSYLTRANSFERASE SUBUNIT STT3B"/>
    <property type="match status" value="1"/>
</dbReference>
<organism evidence="24 25">
    <name type="scientific">Rhodocollybia butyracea</name>
    <dbReference type="NCBI Taxonomy" id="206335"/>
    <lineage>
        <taxon>Eukaryota</taxon>
        <taxon>Fungi</taxon>
        <taxon>Dikarya</taxon>
        <taxon>Basidiomycota</taxon>
        <taxon>Agaricomycotina</taxon>
        <taxon>Agaricomycetes</taxon>
        <taxon>Agaricomycetidae</taxon>
        <taxon>Agaricales</taxon>
        <taxon>Marasmiineae</taxon>
        <taxon>Omphalotaceae</taxon>
        <taxon>Rhodocollybia</taxon>
    </lineage>
</organism>
<feature type="transmembrane region" description="Helical" evidence="21">
    <location>
        <begin position="67"/>
        <end position="89"/>
    </location>
</feature>
<dbReference type="InterPro" id="IPR003674">
    <property type="entry name" value="Oligo_trans_STT3"/>
</dbReference>
<dbReference type="EMBL" id="JADNRY010000060">
    <property type="protein sequence ID" value="KAF9068541.1"/>
    <property type="molecule type" value="Genomic_DNA"/>
</dbReference>
<accession>A0A9P5PMI3</accession>
<evidence type="ECO:0000259" key="22">
    <source>
        <dbReference type="Pfam" id="PF02516"/>
    </source>
</evidence>
<dbReference type="AlphaFoldDB" id="A0A9P5PMI3"/>
<evidence type="ECO:0000256" key="11">
    <source>
        <dbReference type="ARBA" id="ARBA00022824"/>
    </source>
</evidence>
<comment type="catalytic activity">
    <reaction evidence="17">
        <text>a di-trans,poly-cis-dolichyl diphosphooligosaccharide + L-asparaginyl-[protein] = N(4)-(oligosaccharide-(1-&gt;4)-N-acetyl-beta-D-glucosaminyl-(1-&gt;4)-N-acetyl-beta-D-glucosaminyl)-L-asparaginyl-[protein] + a di-trans,poly-cis-dolichyl diphosphate + H(+)</text>
        <dbReference type="Rhea" id="RHEA:22980"/>
        <dbReference type="Rhea" id="RHEA-COMP:12804"/>
        <dbReference type="Rhea" id="RHEA-COMP:12805"/>
        <dbReference type="Rhea" id="RHEA-COMP:19506"/>
        <dbReference type="Rhea" id="RHEA-COMP:19509"/>
        <dbReference type="ChEBI" id="CHEBI:15378"/>
        <dbReference type="ChEBI" id="CHEBI:50347"/>
        <dbReference type="ChEBI" id="CHEBI:57497"/>
        <dbReference type="ChEBI" id="CHEBI:57570"/>
        <dbReference type="ChEBI" id="CHEBI:132529"/>
        <dbReference type="EC" id="2.4.99.18"/>
    </reaction>
</comment>
<evidence type="ECO:0000256" key="18">
    <source>
        <dbReference type="ARBA" id="ARBA00059243"/>
    </source>
</evidence>
<keyword evidence="9 21" id="KW-0812">Transmembrane</keyword>
<dbReference type="InterPro" id="IPR048307">
    <property type="entry name" value="STT3_N"/>
</dbReference>
<evidence type="ECO:0000256" key="13">
    <source>
        <dbReference type="ARBA" id="ARBA00022989"/>
    </source>
</evidence>
<feature type="transmembrane region" description="Helical" evidence="21">
    <location>
        <begin position="558"/>
        <end position="580"/>
    </location>
</feature>
<keyword evidence="12" id="KW-0460">Magnesium</keyword>
<evidence type="ECO:0000256" key="17">
    <source>
        <dbReference type="ARBA" id="ARBA00048829"/>
    </source>
</evidence>
<evidence type="ECO:0000256" key="12">
    <source>
        <dbReference type="ARBA" id="ARBA00022842"/>
    </source>
</evidence>
<dbReference type="Gene3D" id="3.40.50.12610">
    <property type="match status" value="1"/>
</dbReference>
<evidence type="ECO:0000256" key="6">
    <source>
        <dbReference type="ARBA" id="ARBA00012605"/>
    </source>
</evidence>
<feature type="domain" description="Oligosaccharyl transferase STT3 N-terminal" evidence="22">
    <location>
        <begin position="68"/>
        <end position="468"/>
    </location>
</feature>
<dbReference type="GO" id="GO:0018279">
    <property type="term" value="P:protein N-linked glycosylation via asparagine"/>
    <property type="evidence" value="ECO:0007669"/>
    <property type="project" value="TreeGrafter"/>
</dbReference>
<sequence>MAIHTQVWRAVYGKSADAIEKSVENVDESIRAIICIPRLFPFTFGHVDGLPLSNNVSPTTVANTASLLRIVAFGLISAAAIASRLFAVINFESIIHEFDPWFNYRATRVLAAKGFYEFWNWFDPTAWYPLGRVVGGTVYPGLMATSGVIYNFLHYFNLPVDIRNICVLLAPGFSALTAWATYMFTTEMKDSSAGLLAAAFIGIVPGYISRSVAGSYDNEAIAIFLLMITFYLWIAALKQGSALYGTLAAVFYFYMVAAWGGYAFITNMIPVHALVLLLMGRFSGRLYVAYCSWYAIGTLSSMQVPFVGFQPVRTSEHMGALGVFGLLQIVAFASLVRSHLSSKQFQDLLTVSVISMGLLGAGAFIVMTYKGWIAPWTGRFYSLWDTGYAKKYIPIIASVSEHQPTAWPSFFMDLQFLIFLFPAGVVLCFRDLRDEHVFVIIYAVVASYFAGVMVRLMLTLTPVVCVSAAVALSTLLDIYVDVAEPAVPENENSSANGTGAATADAKKAKKNAAVGSQAGPNAAAAASSTLSDIVNAAKSSSKSSPSKQKGIWGADARLVIILNAIGMLVYFVFHCTWVTANAYSSPSVVLASSNPDGSQHLIDDYREAYYWLRMNTPQDAVVMSWWDYGYQIAGMADRGTLVDNNTWNNTHIATVGKAMSSPEEIAYPILRQHDVDYVLVIFGGLLGYSGDDINKFLWMVRIAQGVWPDEIQEPNYFTPTGEYRVDERASDAMKNSLMYKMSYYRFAELYGNGNAIDRVRNQNIPKIGPTLDYVEEAFTSENWIVRIFKVRKEDPLGRDLKSANAFAQGKKRKRSKPVSRRRAVV</sequence>
<feature type="transmembrane region" description="Helical" evidence="21">
    <location>
        <begin position="220"/>
        <end position="236"/>
    </location>
</feature>
<evidence type="ECO:0000256" key="10">
    <source>
        <dbReference type="ARBA" id="ARBA00022723"/>
    </source>
</evidence>
<evidence type="ECO:0000256" key="19">
    <source>
        <dbReference type="ARBA" id="ARBA00067960"/>
    </source>
</evidence>
<keyword evidence="10" id="KW-0479">Metal-binding</keyword>
<feature type="transmembrane region" description="Helical" evidence="21">
    <location>
        <begin position="318"/>
        <end position="336"/>
    </location>
</feature>
<dbReference type="Proteomes" id="UP000772434">
    <property type="component" value="Unassembled WGS sequence"/>
</dbReference>
<evidence type="ECO:0000256" key="14">
    <source>
        <dbReference type="ARBA" id="ARBA00023136"/>
    </source>
</evidence>
<evidence type="ECO:0000313" key="24">
    <source>
        <dbReference type="EMBL" id="KAF9068541.1"/>
    </source>
</evidence>
<evidence type="ECO:0000256" key="15">
    <source>
        <dbReference type="ARBA" id="ARBA00023180"/>
    </source>
</evidence>
<protein>
    <recommendedName>
        <fullName evidence="19">Dolichyl-diphosphooligosaccharide--protein glycosyltransferase subunit STT3</fullName>
        <ecNumber evidence="6">2.4.99.18</ecNumber>
    </recommendedName>
</protein>
<dbReference type="PANTHER" id="PTHR13872">
    <property type="entry name" value="DOLICHYL-DIPHOSPHOOLIGOSACCHARIDE--PROTEIN GLYCOSYLTRANSFERASE SUBUNIT"/>
    <property type="match status" value="1"/>
</dbReference>
<comment type="cofactor">
    <cofactor evidence="2">
        <name>Mg(2+)</name>
        <dbReference type="ChEBI" id="CHEBI:18420"/>
    </cofactor>
</comment>
<evidence type="ECO:0000256" key="20">
    <source>
        <dbReference type="SAM" id="MobiDB-lite"/>
    </source>
</evidence>
<comment type="caution">
    <text evidence="24">The sequence shown here is derived from an EMBL/GenBank/DDBJ whole genome shotgun (WGS) entry which is preliminary data.</text>
</comment>
<comment type="cofactor">
    <cofactor evidence="1">
        <name>Mn(2+)</name>
        <dbReference type="ChEBI" id="CHEBI:29035"/>
    </cofactor>
</comment>
<evidence type="ECO:0000256" key="16">
    <source>
        <dbReference type="ARBA" id="ARBA00023211"/>
    </source>
</evidence>
<keyword evidence="15" id="KW-0325">Glycoprotein</keyword>
<keyword evidence="25" id="KW-1185">Reference proteome</keyword>
<keyword evidence="14 21" id="KW-0472">Membrane</keyword>
<feature type="transmembrane region" description="Helical" evidence="21">
    <location>
        <begin position="460"/>
        <end position="480"/>
    </location>
</feature>
<dbReference type="GO" id="GO:0008250">
    <property type="term" value="C:oligosaccharyltransferase complex"/>
    <property type="evidence" value="ECO:0007669"/>
    <property type="project" value="UniProtKB-ARBA"/>
</dbReference>
<dbReference type="Pfam" id="PF02516">
    <property type="entry name" value="STT3"/>
    <property type="match status" value="1"/>
</dbReference>
<feature type="transmembrane region" description="Helical" evidence="21">
    <location>
        <begin position="133"/>
        <end position="153"/>
    </location>
</feature>
<dbReference type="GO" id="GO:0043687">
    <property type="term" value="P:post-translational protein modification"/>
    <property type="evidence" value="ECO:0007669"/>
    <property type="project" value="TreeGrafter"/>
</dbReference>
<comment type="function">
    <text evidence="18">Catalytic subunit of the oligosaccharyl transferase (OST) complex that catalyzes the initial transfer of a defined glycan (Glc(3)Man(9)GlcNAc(2) in eukaryotes) from the lipid carrier dolichol-pyrophosphate to an asparagine residue within an Asn-X-Ser/Thr consensus motif in nascent polypeptide chains, the first step in protein N-glycosylation. N-glycosylation occurs cotranslationally and the complex associates with the Sec61 complex at the channel-forming translocon complex that mediates protein translocation across the endoplasmic reticulum (ER). All subunits are required for a maximal enzyme activity. This subunit contains the active site and the acceptor peptide and donor lipid-linked oligosaccharide (LLO) binding pockets.</text>
</comment>
<reference evidence="24" key="1">
    <citation type="submission" date="2020-11" db="EMBL/GenBank/DDBJ databases">
        <authorList>
            <consortium name="DOE Joint Genome Institute"/>
            <person name="Ahrendt S."/>
            <person name="Riley R."/>
            <person name="Andreopoulos W."/>
            <person name="Labutti K."/>
            <person name="Pangilinan J."/>
            <person name="Ruiz-Duenas F.J."/>
            <person name="Barrasa J.M."/>
            <person name="Sanchez-Garcia M."/>
            <person name="Camarero S."/>
            <person name="Miyauchi S."/>
            <person name="Serrano A."/>
            <person name="Linde D."/>
            <person name="Babiker R."/>
            <person name="Drula E."/>
            <person name="Ayuso-Fernandez I."/>
            <person name="Pacheco R."/>
            <person name="Padilla G."/>
            <person name="Ferreira P."/>
            <person name="Barriuso J."/>
            <person name="Kellner H."/>
            <person name="Castanera R."/>
            <person name="Alfaro M."/>
            <person name="Ramirez L."/>
            <person name="Pisabarro A.G."/>
            <person name="Kuo A."/>
            <person name="Tritt A."/>
            <person name="Lipzen A."/>
            <person name="He G."/>
            <person name="Yan M."/>
            <person name="Ng V."/>
            <person name="Cullen D."/>
            <person name="Martin F."/>
            <person name="Rosso M.-N."/>
            <person name="Henrissat B."/>
            <person name="Hibbett D."/>
            <person name="Martinez A.T."/>
            <person name="Grigoriev I.V."/>
        </authorList>
    </citation>
    <scope>NUCLEOTIDE SEQUENCE</scope>
    <source>
        <strain evidence="24">AH 40177</strain>
    </source>
</reference>
<keyword evidence="16" id="KW-0464">Manganese</keyword>
<gene>
    <name evidence="24" type="ORF">BDP27DRAFT_1327222</name>
</gene>
<dbReference type="InterPro" id="IPR048999">
    <property type="entry name" value="STT3-PglB_core"/>
</dbReference>
<comment type="pathway">
    <text evidence="4">Protein modification; protein glycosylation.</text>
</comment>
<evidence type="ECO:0000256" key="9">
    <source>
        <dbReference type="ARBA" id="ARBA00022692"/>
    </source>
</evidence>
<keyword evidence="11" id="KW-0256">Endoplasmic reticulum</keyword>
<feature type="transmembrane region" description="Helical" evidence="21">
    <location>
        <begin position="191"/>
        <end position="208"/>
    </location>
</feature>
<dbReference type="GO" id="GO:0004579">
    <property type="term" value="F:dolichyl-diphosphooligosaccharide-protein glycotransferase activity"/>
    <property type="evidence" value="ECO:0007669"/>
    <property type="project" value="UniProtKB-EC"/>
</dbReference>
<evidence type="ECO:0000256" key="8">
    <source>
        <dbReference type="ARBA" id="ARBA00022679"/>
    </source>
</evidence>
<keyword evidence="7" id="KW-0328">Glycosyltransferase</keyword>
<feature type="region of interest" description="Disordered" evidence="20">
    <location>
        <begin position="805"/>
        <end position="825"/>
    </location>
</feature>
<keyword evidence="8 24" id="KW-0808">Transferase</keyword>
<evidence type="ECO:0000256" key="5">
    <source>
        <dbReference type="ARBA" id="ARBA00010810"/>
    </source>
</evidence>
<evidence type="ECO:0000259" key="23">
    <source>
        <dbReference type="Pfam" id="PF21436"/>
    </source>
</evidence>
<dbReference type="FunFam" id="3.40.50.12610:FF:000001">
    <property type="entry name" value="Dolichyl-diphosphooligosaccharide--protein glycosyltransferase subunit STT3B"/>
    <property type="match status" value="1"/>
</dbReference>
<evidence type="ECO:0000256" key="1">
    <source>
        <dbReference type="ARBA" id="ARBA00001936"/>
    </source>
</evidence>
<dbReference type="Pfam" id="PF21436">
    <property type="entry name" value="STT3-PglB_core"/>
    <property type="match status" value="1"/>
</dbReference>
<evidence type="ECO:0000256" key="21">
    <source>
        <dbReference type="SAM" id="Phobius"/>
    </source>
</evidence>
<comment type="similarity">
    <text evidence="5">Belongs to the STT3 family.</text>
</comment>
<dbReference type="OrthoDB" id="10261066at2759"/>
<feature type="transmembrane region" description="Helical" evidence="21">
    <location>
        <begin position="410"/>
        <end position="429"/>
    </location>
</feature>
<evidence type="ECO:0000256" key="3">
    <source>
        <dbReference type="ARBA" id="ARBA00004477"/>
    </source>
</evidence>
<evidence type="ECO:0000256" key="4">
    <source>
        <dbReference type="ARBA" id="ARBA00004922"/>
    </source>
</evidence>
<feature type="compositionally biased region" description="Basic residues" evidence="20">
    <location>
        <begin position="809"/>
        <end position="825"/>
    </location>
</feature>
<dbReference type="EC" id="2.4.99.18" evidence="6"/>
<evidence type="ECO:0000256" key="2">
    <source>
        <dbReference type="ARBA" id="ARBA00001946"/>
    </source>
</evidence>
<dbReference type="GO" id="GO:0046872">
    <property type="term" value="F:metal ion binding"/>
    <property type="evidence" value="ECO:0007669"/>
    <property type="project" value="UniProtKB-KW"/>
</dbReference>
<evidence type="ECO:0000313" key="25">
    <source>
        <dbReference type="Proteomes" id="UP000772434"/>
    </source>
</evidence>
<feature type="transmembrane region" description="Helical" evidence="21">
    <location>
        <begin position="286"/>
        <end position="306"/>
    </location>
</feature>
<keyword evidence="13 21" id="KW-1133">Transmembrane helix</keyword>
<feature type="transmembrane region" description="Helical" evidence="21">
    <location>
        <begin position="165"/>
        <end position="185"/>
    </location>
</feature>
<feature type="domain" description="STT3/PglB/AglB core" evidence="23">
    <location>
        <begin position="619"/>
        <end position="670"/>
    </location>
</feature>
<comment type="subcellular location">
    <subcellularLocation>
        <location evidence="3">Endoplasmic reticulum membrane</location>
        <topology evidence="3">Multi-pass membrane protein</topology>
    </subcellularLocation>
</comment>
<name>A0A9P5PMI3_9AGAR</name>